<accession>A0A6H5GP74</accession>
<reference evidence="1 2" key="1">
    <citation type="submission" date="2020-02" db="EMBL/GenBank/DDBJ databases">
        <authorList>
            <person name="Ferguson B K."/>
        </authorList>
    </citation>
    <scope>NUCLEOTIDE SEQUENCE [LARGE SCALE GENOMIC DNA]</scope>
</reference>
<proteinExistence type="predicted"/>
<dbReference type="EMBL" id="CADCXU010015973">
    <property type="protein sequence ID" value="CAB0005163.1"/>
    <property type="molecule type" value="Genomic_DNA"/>
</dbReference>
<organism evidence="1 2">
    <name type="scientific">Nesidiocoris tenuis</name>
    <dbReference type="NCBI Taxonomy" id="355587"/>
    <lineage>
        <taxon>Eukaryota</taxon>
        <taxon>Metazoa</taxon>
        <taxon>Ecdysozoa</taxon>
        <taxon>Arthropoda</taxon>
        <taxon>Hexapoda</taxon>
        <taxon>Insecta</taxon>
        <taxon>Pterygota</taxon>
        <taxon>Neoptera</taxon>
        <taxon>Paraneoptera</taxon>
        <taxon>Hemiptera</taxon>
        <taxon>Heteroptera</taxon>
        <taxon>Panheteroptera</taxon>
        <taxon>Cimicomorpha</taxon>
        <taxon>Miridae</taxon>
        <taxon>Dicyphina</taxon>
        <taxon>Nesidiocoris</taxon>
    </lineage>
</organism>
<dbReference type="AlphaFoldDB" id="A0A6H5GP74"/>
<protein>
    <submittedName>
        <fullName evidence="1">Uncharacterized protein</fullName>
    </submittedName>
</protein>
<name>A0A6H5GP74_9HEMI</name>
<evidence type="ECO:0000313" key="1">
    <source>
        <dbReference type="EMBL" id="CAB0005163.1"/>
    </source>
</evidence>
<dbReference type="Proteomes" id="UP000479000">
    <property type="component" value="Unassembled WGS sequence"/>
</dbReference>
<sequence length="163" mass="19059">MRELWDLLPGSNVSIWVGQLLIARSQIWYCHRLISVTHQNINHQSPRMSCNDLDLRMYCFDYYQSYIGPFVSLSFSLLKNSRNFPKHQISGDRMIKSSRLRINALFFILLQIKATCTDETSCSYCIIHFKLSPLHQDVEIFKCDFLSSTPVWNGPLWLSTPHI</sequence>
<gene>
    <name evidence="1" type="ORF">NTEN_LOCUS10640</name>
</gene>
<keyword evidence="2" id="KW-1185">Reference proteome</keyword>
<evidence type="ECO:0000313" key="2">
    <source>
        <dbReference type="Proteomes" id="UP000479000"/>
    </source>
</evidence>